<comment type="caution">
    <text evidence="1">The sequence shown here is derived from an EMBL/GenBank/DDBJ whole genome shotgun (WGS) entry which is preliminary data.</text>
</comment>
<feature type="non-terminal residue" evidence="1">
    <location>
        <position position="68"/>
    </location>
</feature>
<protein>
    <submittedName>
        <fullName evidence="1">Uncharacterized protein</fullName>
    </submittedName>
</protein>
<evidence type="ECO:0000313" key="1">
    <source>
        <dbReference type="EMBL" id="MCI40957.1"/>
    </source>
</evidence>
<reference evidence="1 2" key="1">
    <citation type="journal article" date="2018" name="Front. Plant Sci.">
        <title>Red Clover (Trifolium pratense) and Zigzag Clover (T. medium) - A Picture of Genomic Similarities and Differences.</title>
        <authorList>
            <person name="Dluhosova J."/>
            <person name="Istvanek J."/>
            <person name="Nedelnik J."/>
            <person name="Repkova J."/>
        </authorList>
    </citation>
    <scope>NUCLEOTIDE SEQUENCE [LARGE SCALE GENOMIC DNA]</scope>
    <source>
        <strain evidence="2">cv. 10/8</strain>
        <tissue evidence="1">Leaf</tissue>
    </source>
</reference>
<dbReference type="Proteomes" id="UP000265520">
    <property type="component" value="Unassembled WGS sequence"/>
</dbReference>
<proteinExistence type="predicted"/>
<keyword evidence="2" id="KW-1185">Reference proteome</keyword>
<accession>A0A392RXS2</accession>
<sequence length="68" mass="7682">MPPMVVLLTNVSKVMFYQKVILLSTYLVTVVLDVVKSRFTPVCAIFVGSYPRTRLIKTQFDLICSKGL</sequence>
<organism evidence="1 2">
    <name type="scientific">Trifolium medium</name>
    <dbReference type="NCBI Taxonomy" id="97028"/>
    <lineage>
        <taxon>Eukaryota</taxon>
        <taxon>Viridiplantae</taxon>
        <taxon>Streptophyta</taxon>
        <taxon>Embryophyta</taxon>
        <taxon>Tracheophyta</taxon>
        <taxon>Spermatophyta</taxon>
        <taxon>Magnoliopsida</taxon>
        <taxon>eudicotyledons</taxon>
        <taxon>Gunneridae</taxon>
        <taxon>Pentapetalae</taxon>
        <taxon>rosids</taxon>
        <taxon>fabids</taxon>
        <taxon>Fabales</taxon>
        <taxon>Fabaceae</taxon>
        <taxon>Papilionoideae</taxon>
        <taxon>50 kb inversion clade</taxon>
        <taxon>NPAAA clade</taxon>
        <taxon>Hologalegina</taxon>
        <taxon>IRL clade</taxon>
        <taxon>Trifolieae</taxon>
        <taxon>Trifolium</taxon>
    </lineage>
</organism>
<dbReference type="AlphaFoldDB" id="A0A392RXS2"/>
<name>A0A392RXS2_9FABA</name>
<dbReference type="EMBL" id="LXQA010285897">
    <property type="protein sequence ID" value="MCI40957.1"/>
    <property type="molecule type" value="Genomic_DNA"/>
</dbReference>
<evidence type="ECO:0000313" key="2">
    <source>
        <dbReference type="Proteomes" id="UP000265520"/>
    </source>
</evidence>